<keyword evidence="2" id="KW-1185">Reference proteome</keyword>
<reference evidence="1 2" key="1">
    <citation type="journal article" date="2015" name="Nat. Commun.">
        <title>Outbred genome sequencing and CRISPR/Cas9 gene editing in butterflies.</title>
        <authorList>
            <person name="Li X."/>
            <person name="Fan D."/>
            <person name="Zhang W."/>
            <person name="Liu G."/>
            <person name="Zhang L."/>
            <person name="Zhao L."/>
            <person name="Fang X."/>
            <person name="Chen L."/>
            <person name="Dong Y."/>
            <person name="Chen Y."/>
            <person name="Ding Y."/>
            <person name="Zhao R."/>
            <person name="Feng M."/>
            <person name="Zhu Y."/>
            <person name="Feng Y."/>
            <person name="Jiang X."/>
            <person name="Zhu D."/>
            <person name="Xiang H."/>
            <person name="Feng X."/>
            <person name="Li S."/>
            <person name="Wang J."/>
            <person name="Zhang G."/>
            <person name="Kronforst M.R."/>
            <person name="Wang W."/>
        </authorList>
    </citation>
    <scope>NUCLEOTIDE SEQUENCE [LARGE SCALE GENOMIC DNA]</scope>
    <source>
        <strain evidence="1">Ya'a_city_454_Pm</strain>
        <tissue evidence="1">Whole body</tissue>
    </source>
</reference>
<dbReference type="InParanoid" id="A0A0N1ID18"/>
<evidence type="ECO:0000313" key="2">
    <source>
        <dbReference type="Proteomes" id="UP000053240"/>
    </source>
</evidence>
<gene>
    <name evidence="1" type="ORF">RR48_01822</name>
</gene>
<accession>A0A0N1ID18</accession>
<proteinExistence type="predicted"/>
<sequence>MLQDNAHKNQGQCLLSVGGDVVHVTN</sequence>
<dbReference type="AlphaFoldDB" id="A0A0N1ID18"/>
<evidence type="ECO:0000313" key="1">
    <source>
        <dbReference type="EMBL" id="KPJ11792.1"/>
    </source>
</evidence>
<name>A0A0N1ID18_PAPMA</name>
<dbReference type="EMBL" id="KQ460869">
    <property type="protein sequence ID" value="KPJ11792.1"/>
    <property type="molecule type" value="Genomic_DNA"/>
</dbReference>
<dbReference type="Proteomes" id="UP000053240">
    <property type="component" value="Unassembled WGS sequence"/>
</dbReference>
<organism evidence="1 2">
    <name type="scientific">Papilio machaon</name>
    <name type="common">Old World swallowtail butterfly</name>
    <dbReference type="NCBI Taxonomy" id="76193"/>
    <lineage>
        <taxon>Eukaryota</taxon>
        <taxon>Metazoa</taxon>
        <taxon>Ecdysozoa</taxon>
        <taxon>Arthropoda</taxon>
        <taxon>Hexapoda</taxon>
        <taxon>Insecta</taxon>
        <taxon>Pterygota</taxon>
        <taxon>Neoptera</taxon>
        <taxon>Endopterygota</taxon>
        <taxon>Lepidoptera</taxon>
        <taxon>Glossata</taxon>
        <taxon>Ditrysia</taxon>
        <taxon>Papilionoidea</taxon>
        <taxon>Papilionidae</taxon>
        <taxon>Papilioninae</taxon>
        <taxon>Papilio</taxon>
    </lineage>
</organism>
<protein>
    <submittedName>
        <fullName evidence="1">Uncharacterized protein</fullName>
    </submittedName>
</protein>